<dbReference type="InterPro" id="IPR011009">
    <property type="entry name" value="Kinase-like_dom_sf"/>
</dbReference>
<gene>
    <name evidence="3" type="ORF">HFQ13_00885</name>
</gene>
<dbReference type="Proteomes" id="UP001197378">
    <property type="component" value="Unassembled WGS sequence"/>
</dbReference>
<evidence type="ECO:0000313" key="3">
    <source>
        <dbReference type="EMBL" id="MBU2786781.1"/>
    </source>
</evidence>
<dbReference type="RefSeq" id="WP_215872908.1">
    <property type="nucleotide sequence ID" value="NZ_JAAXYO010000016.1"/>
</dbReference>
<dbReference type="Gene3D" id="3.30.200.20">
    <property type="entry name" value="Phosphorylase Kinase, domain 1"/>
    <property type="match status" value="1"/>
</dbReference>
<dbReference type="Pfam" id="PF03881">
    <property type="entry name" value="Fructosamin_kin"/>
    <property type="match status" value="1"/>
</dbReference>
<dbReference type="PANTHER" id="PTHR12149">
    <property type="entry name" value="FRUCTOSAMINE 3 KINASE-RELATED PROTEIN"/>
    <property type="match status" value="1"/>
</dbReference>
<keyword evidence="2 3" id="KW-0418">Kinase</keyword>
<evidence type="ECO:0000256" key="2">
    <source>
        <dbReference type="PIRNR" id="PIRNR006221"/>
    </source>
</evidence>
<dbReference type="Gene3D" id="3.90.1200.10">
    <property type="match status" value="1"/>
</dbReference>
<name>A0AAE2YMF9_9PROT</name>
<dbReference type="PANTHER" id="PTHR12149:SF8">
    <property type="entry name" value="PROTEIN-RIBULOSAMINE 3-KINASE"/>
    <property type="match status" value="1"/>
</dbReference>
<evidence type="ECO:0000256" key="1">
    <source>
        <dbReference type="ARBA" id="ARBA00009460"/>
    </source>
</evidence>
<reference evidence="3" key="1">
    <citation type="journal article" date="2021" name="ISME J.">
        <title>Genomic evolution of the class Acidithiobacillia: deep-branching Proteobacteria living in extreme acidic conditions.</title>
        <authorList>
            <person name="Moya-Beltran A."/>
            <person name="Beard S."/>
            <person name="Rojas-Villalobos C."/>
            <person name="Issotta F."/>
            <person name="Gallardo Y."/>
            <person name="Ulloa R."/>
            <person name="Giaveno A."/>
            <person name="Degli Esposti M."/>
            <person name="Johnson D.B."/>
            <person name="Quatrini R."/>
        </authorList>
    </citation>
    <scope>NUCLEOTIDE SEQUENCE</scope>
    <source>
        <strain evidence="3">VAN18-1</strain>
    </source>
</reference>
<dbReference type="GO" id="GO:0016301">
    <property type="term" value="F:kinase activity"/>
    <property type="evidence" value="ECO:0007669"/>
    <property type="project" value="UniProtKB-UniRule"/>
</dbReference>
<dbReference type="PIRSF" id="PIRSF006221">
    <property type="entry name" value="Ketosamine-3-kinase"/>
    <property type="match status" value="1"/>
</dbReference>
<protein>
    <submittedName>
        <fullName evidence="3">Fructosamine kinase family protein</fullName>
    </submittedName>
</protein>
<comment type="caution">
    <text evidence="3">The sequence shown here is derived from an EMBL/GenBank/DDBJ whole genome shotgun (WGS) entry which is preliminary data.</text>
</comment>
<organism evidence="3 4">
    <name type="scientific">Igneacidithiobacillus copahuensis</name>
    <dbReference type="NCBI Taxonomy" id="2724909"/>
    <lineage>
        <taxon>Bacteria</taxon>
        <taxon>Pseudomonadati</taxon>
        <taxon>Pseudomonadota</taxon>
        <taxon>Acidithiobacillia</taxon>
        <taxon>Acidithiobacillales</taxon>
        <taxon>Acidithiobacillaceae</taxon>
        <taxon>Igneacidithiobacillus</taxon>
    </lineage>
</organism>
<dbReference type="EMBL" id="JAAXYO010000016">
    <property type="protein sequence ID" value="MBU2786781.1"/>
    <property type="molecule type" value="Genomic_DNA"/>
</dbReference>
<keyword evidence="2" id="KW-0808">Transferase</keyword>
<sequence>MSVERRLQQELCGDWRVEASGASDFFRMYRAHNADRALFLKIGKGRTQSEAEADGLRALQAAGVPVPHVYGVWEESGDTILALQLLTFAHKDDAAWAALGGVLAALHSPAWPQFGWPRDNFLGATRQQNRLTDGTSAAEWQKFLREQRLEVLIAQMELQREEARLFADLLAALPEILQNHAPQGSLTHGDLWSGNWGAGVDGDVWLFDPAVAVCDREMDLAMLELFAQPPAVFWQRYQALAMPAFDAAGYAVRRPLYQLYHLLNHWLLFGRSYAGQAQAAARTALSAAGR</sequence>
<dbReference type="AlphaFoldDB" id="A0AAE2YMF9"/>
<evidence type="ECO:0000313" key="4">
    <source>
        <dbReference type="Proteomes" id="UP001197378"/>
    </source>
</evidence>
<proteinExistence type="inferred from homology"/>
<dbReference type="InterPro" id="IPR016477">
    <property type="entry name" value="Fructo-/Ketosamine-3-kinase"/>
</dbReference>
<comment type="similarity">
    <text evidence="1 2">Belongs to the fructosamine kinase family.</text>
</comment>
<accession>A0AAE2YMF9</accession>
<keyword evidence="4" id="KW-1185">Reference proteome</keyword>
<dbReference type="SUPFAM" id="SSF56112">
    <property type="entry name" value="Protein kinase-like (PK-like)"/>
    <property type="match status" value="1"/>
</dbReference>